<evidence type="ECO:0000313" key="1">
    <source>
        <dbReference type="EMBL" id="KAF1024831.1"/>
    </source>
</evidence>
<accession>A0A833UUQ1</accession>
<comment type="caution">
    <text evidence="1">The sequence shown here is derived from an EMBL/GenBank/DDBJ whole genome shotgun (WGS) entry which is preliminary data.</text>
</comment>
<proteinExistence type="predicted"/>
<reference evidence="2" key="1">
    <citation type="journal article" date="2020" name="MBio">
        <title>Horizontal gene transfer to a defensive symbiont with a reduced genome amongst a multipartite beetle microbiome.</title>
        <authorList>
            <person name="Waterworth S.C."/>
            <person name="Florez L.V."/>
            <person name="Rees E.R."/>
            <person name="Hertweck C."/>
            <person name="Kaltenpoth M."/>
            <person name="Kwan J.C."/>
        </authorList>
    </citation>
    <scope>NUCLEOTIDE SEQUENCE [LARGE SCALE GENOMIC DNA]</scope>
</reference>
<organism evidence="1 2">
    <name type="scientific">Acinetobacter bereziniae</name>
    <name type="common">Acinetobacter genomosp. 10</name>
    <dbReference type="NCBI Taxonomy" id="106648"/>
    <lineage>
        <taxon>Bacteria</taxon>
        <taxon>Pseudomonadati</taxon>
        <taxon>Pseudomonadota</taxon>
        <taxon>Gammaproteobacteria</taxon>
        <taxon>Moraxellales</taxon>
        <taxon>Moraxellaceae</taxon>
        <taxon>Acinetobacter</taxon>
    </lineage>
</organism>
<dbReference type="Proteomes" id="UP000490535">
    <property type="component" value="Unassembled WGS sequence"/>
</dbReference>
<evidence type="ECO:0000313" key="2">
    <source>
        <dbReference type="Proteomes" id="UP000490535"/>
    </source>
</evidence>
<dbReference type="EMBL" id="WNDP01000052">
    <property type="protein sequence ID" value="KAF1024831.1"/>
    <property type="molecule type" value="Genomic_DNA"/>
</dbReference>
<protein>
    <submittedName>
        <fullName evidence="1">Uncharacterized protein</fullName>
    </submittedName>
</protein>
<name>A0A833UUQ1_ACIBZ</name>
<dbReference type="AlphaFoldDB" id="A0A833UUQ1"/>
<sequence>MVTQHQVNQKQYQTKSEAYLNSAVHAQGGRVCKNAKLNPTA</sequence>
<gene>
    <name evidence="1" type="ORF">GAK29_02327</name>
</gene>